<dbReference type="OrthoDB" id="1122424at2"/>
<dbReference type="InterPro" id="IPR050669">
    <property type="entry name" value="Hemerythrin"/>
</dbReference>
<keyword evidence="3" id="KW-0479">Metal-binding</keyword>
<dbReference type="Gene3D" id="1.20.120.50">
    <property type="entry name" value="Hemerythrin-like"/>
    <property type="match status" value="1"/>
</dbReference>
<feature type="domain" description="Hemerythrin-like" evidence="5">
    <location>
        <begin position="9"/>
        <end position="95"/>
    </location>
</feature>
<evidence type="ECO:0000256" key="1">
    <source>
        <dbReference type="ARBA" id="ARBA00010587"/>
    </source>
</evidence>
<keyword evidence="7" id="KW-1185">Reference proteome</keyword>
<dbReference type="InterPro" id="IPR012312">
    <property type="entry name" value="Hemerythrin-like"/>
</dbReference>
<evidence type="ECO:0000259" key="5">
    <source>
        <dbReference type="Pfam" id="PF01814"/>
    </source>
</evidence>
<gene>
    <name evidence="6" type="ORF">CR938_09240</name>
</gene>
<comment type="similarity">
    <text evidence="1">Belongs to the hemerythrin family.</text>
</comment>
<protein>
    <submittedName>
        <fullName evidence="6">Bacteriohemerythrin</fullName>
    </submittedName>
</protein>
<evidence type="ECO:0000256" key="2">
    <source>
        <dbReference type="ARBA" id="ARBA00022621"/>
    </source>
</evidence>
<dbReference type="PANTHER" id="PTHR37164:SF1">
    <property type="entry name" value="BACTERIOHEMERYTHRIN"/>
    <property type="match status" value="1"/>
</dbReference>
<dbReference type="SUPFAM" id="SSF47188">
    <property type="entry name" value="Hemerythrin-like"/>
    <property type="match status" value="1"/>
</dbReference>
<dbReference type="NCBIfam" id="TIGR02481">
    <property type="entry name" value="hemeryth_dom"/>
    <property type="match status" value="1"/>
</dbReference>
<evidence type="ECO:0000256" key="4">
    <source>
        <dbReference type="ARBA" id="ARBA00023004"/>
    </source>
</evidence>
<comment type="caution">
    <text evidence="6">The sequence shown here is derived from an EMBL/GenBank/DDBJ whole genome shotgun (WGS) entry which is preliminary data.</text>
</comment>
<keyword evidence="2" id="KW-0813">Transport</keyword>
<accession>A0A921TF72</accession>
<dbReference type="AlphaFoldDB" id="A0A921TF72"/>
<reference evidence="6" key="1">
    <citation type="submission" date="2017-10" db="EMBL/GenBank/DDBJ databases">
        <title>Whole genome sequencing of members of genus Pseudoxanthomonas.</title>
        <authorList>
            <person name="Kumar S."/>
            <person name="Bansal K."/>
            <person name="Kaur A."/>
            <person name="Patil P."/>
            <person name="Sharma S."/>
            <person name="Patil P.B."/>
        </authorList>
    </citation>
    <scope>NUCLEOTIDE SEQUENCE</scope>
    <source>
        <strain evidence="6">DSM 22914</strain>
    </source>
</reference>
<evidence type="ECO:0000256" key="3">
    <source>
        <dbReference type="ARBA" id="ARBA00022723"/>
    </source>
</evidence>
<dbReference type="InterPro" id="IPR016131">
    <property type="entry name" value="Haemerythrin_Fe_BS"/>
</dbReference>
<sequence length="123" mass="14559">MINRLAEGTPERLDEVFSELVDYTLSHFAFEEELMAAAGYPLSEAHKRVHEMFARRVARYQERHRAGEDVIGELREMLVVWLFNHIRNDDKAYAELVRQHLARLTREQEGGSWMNRTLRRLFG</sequence>
<dbReference type="Proteomes" id="UP000717981">
    <property type="component" value="Unassembled WGS sequence"/>
</dbReference>
<dbReference type="NCBIfam" id="NF033749">
    <property type="entry name" value="bact_hemeryth"/>
    <property type="match status" value="1"/>
</dbReference>
<dbReference type="Pfam" id="PF01814">
    <property type="entry name" value="Hemerythrin"/>
    <property type="match status" value="1"/>
</dbReference>
<dbReference type="CDD" id="cd12107">
    <property type="entry name" value="Hemerythrin"/>
    <property type="match status" value="1"/>
</dbReference>
<evidence type="ECO:0000313" key="7">
    <source>
        <dbReference type="Proteomes" id="UP000717981"/>
    </source>
</evidence>
<dbReference type="InterPro" id="IPR012827">
    <property type="entry name" value="Hemerythrin_metal-bd"/>
</dbReference>
<organism evidence="6 7">
    <name type="scientific">Pseudoxanthomonas taiwanensis</name>
    <dbReference type="NCBI Taxonomy" id="176598"/>
    <lineage>
        <taxon>Bacteria</taxon>
        <taxon>Pseudomonadati</taxon>
        <taxon>Pseudomonadota</taxon>
        <taxon>Gammaproteobacteria</taxon>
        <taxon>Lysobacterales</taxon>
        <taxon>Lysobacteraceae</taxon>
        <taxon>Pseudoxanthomonas</taxon>
    </lineage>
</organism>
<evidence type="ECO:0000313" key="6">
    <source>
        <dbReference type="EMBL" id="KAF1688586.1"/>
    </source>
</evidence>
<dbReference type="PROSITE" id="PS00550">
    <property type="entry name" value="HEMERYTHRINS"/>
    <property type="match status" value="1"/>
</dbReference>
<dbReference type="GO" id="GO:0046872">
    <property type="term" value="F:metal ion binding"/>
    <property type="evidence" value="ECO:0007669"/>
    <property type="project" value="UniProtKB-KW"/>
</dbReference>
<name>A0A921TF72_9GAMM</name>
<dbReference type="NCBIfam" id="NF002007">
    <property type="entry name" value="PRK00808.1"/>
    <property type="match status" value="1"/>
</dbReference>
<keyword evidence="2" id="KW-0561">Oxygen transport</keyword>
<keyword evidence="4" id="KW-0408">Iron</keyword>
<dbReference type="EMBL" id="PDWK01000043">
    <property type="protein sequence ID" value="KAF1688586.1"/>
    <property type="molecule type" value="Genomic_DNA"/>
</dbReference>
<dbReference type="InterPro" id="IPR035938">
    <property type="entry name" value="Hemerythrin-like_sf"/>
</dbReference>
<dbReference type="GO" id="GO:0005344">
    <property type="term" value="F:oxygen carrier activity"/>
    <property type="evidence" value="ECO:0007669"/>
    <property type="project" value="UniProtKB-KW"/>
</dbReference>
<dbReference type="PANTHER" id="PTHR37164">
    <property type="entry name" value="BACTERIOHEMERYTHRIN"/>
    <property type="match status" value="1"/>
</dbReference>
<proteinExistence type="inferred from homology"/>